<dbReference type="PANTHER" id="PTHR43476">
    <property type="entry name" value="3-(3-HYDROXY-PHENYL)PROPIONATE/3-HYDROXYCINNAMIC ACID HYDROXYLASE"/>
    <property type="match status" value="1"/>
</dbReference>
<dbReference type="Proteomes" id="UP000256269">
    <property type="component" value="Unassembled WGS sequence"/>
</dbReference>
<dbReference type="PANTHER" id="PTHR43476:SF5">
    <property type="entry name" value="FAD-DEPENDENT MONOOXYGENASE"/>
    <property type="match status" value="1"/>
</dbReference>
<dbReference type="InterPro" id="IPR050631">
    <property type="entry name" value="PheA/TfdB_FAD_monoxygenase"/>
</dbReference>
<evidence type="ECO:0000313" key="4">
    <source>
        <dbReference type="Proteomes" id="UP000256269"/>
    </source>
</evidence>
<dbReference type="GO" id="GO:0016491">
    <property type="term" value="F:oxidoreductase activity"/>
    <property type="evidence" value="ECO:0007669"/>
    <property type="project" value="UniProtKB-KW"/>
</dbReference>
<evidence type="ECO:0000256" key="1">
    <source>
        <dbReference type="ARBA" id="ARBA00023002"/>
    </source>
</evidence>
<keyword evidence="4" id="KW-1185">Reference proteome</keyword>
<comment type="caution">
    <text evidence="3">The sequence shown here is derived from an EMBL/GenBank/DDBJ whole genome shotgun (WGS) entry which is preliminary data.</text>
</comment>
<dbReference type="Gene3D" id="3.50.50.60">
    <property type="entry name" value="FAD/NAD(P)-binding domain"/>
    <property type="match status" value="1"/>
</dbReference>
<dbReference type="PRINTS" id="PR00420">
    <property type="entry name" value="RNGMNOXGNASE"/>
</dbReference>
<dbReference type="AlphaFoldDB" id="A0A3E0H0Z3"/>
<dbReference type="EMBL" id="QUNO01000017">
    <property type="protein sequence ID" value="REH35710.1"/>
    <property type="molecule type" value="Genomic_DNA"/>
</dbReference>
<reference evidence="3 4" key="1">
    <citation type="submission" date="2018-08" db="EMBL/GenBank/DDBJ databases">
        <title>Genomic Encyclopedia of Archaeal and Bacterial Type Strains, Phase II (KMG-II): from individual species to whole genera.</title>
        <authorList>
            <person name="Goeker M."/>
        </authorList>
    </citation>
    <scope>NUCLEOTIDE SEQUENCE [LARGE SCALE GENOMIC DNA]</scope>
    <source>
        <strain evidence="3 4">DSM 45791</strain>
    </source>
</reference>
<dbReference type="GO" id="GO:0071949">
    <property type="term" value="F:FAD binding"/>
    <property type="evidence" value="ECO:0007669"/>
    <property type="project" value="InterPro"/>
</dbReference>
<organism evidence="3 4">
    <name type="scientific">Kutzneria buriramensis</name>
    <dbReference type="NCBI Taxonomy" id="1045776"/>
    <lineage>
        <taxon>Bacteria</taxon>
        <taxon>Bacillati</taxon>
        <taxon>Actinomycetota</taxon>
        <taxon>Actinomycetes</taxon>
        <taxon>Pseudonocardiales</taxon>
        <taxon>Pseudonocardiaceae</taxon>
        <taxon>Kutzneria</taxon>
    </lineage>
</organism>
<evidence type="ECO:0000313" key="3">
    <source>
        <dbReference type="EMBL" id="REH35710.1"/>
    </source>
</evidence>
<name>A0A3E0H0Z3_9PSEU</name>
<dbReference type="OrthoDB" id="103324at2"/>
<dbReference type="Pfam" id="PF01494">
    <property type="entry name" value="FAD_binding_3"/>
    <property type="match status" value="1"/>
</dbReference>
<proteinExistence type="predicted"/>
<dbReference type="RefSeq" id="WP_116179780.1">
    <property type="nucleotide sequence ID" value="NZ_CP144375.1"/>
</dbReference>
<protein>
    <submittedName>
        <fullName evidence="3">Flavin-dependent dehydrogenase</fullName>
    </submittedName>
</protein>
<feature type="domain" description="FAD-binding" evidence="2">
    <location>
        <begin position="5"/>
        <end position="318"/>
    </location>
</feature>
<accession>A0A3E0H0Z3</accession>
<sequence>MSADRCDVVVVGARCAGASTALLLARAGFRVLLLDRVDFPSDTLCTHHVTRPGMRLLDEWGLLDPLLDGGCPTMTRLVYHAGDTVRLAGEVPATERLRGIYSPRRRVLDDLLVRAAVDAGVDFRPGCTVVGLLADGDRITGVRYRSHTGPEGHVRAALVVGADGMRSSVARFAGAPIETEHPRLTCVYYSYWADLPTDFELYARDGGHLGAARTHDGLTMVVSYFPQAEFARIRHDPMSAYLDSIRAAAPELADRMAGSRPVERLRGSGSQHNFFRRAAGPGWVLVGDAGHSKDSIVGTGITNALRQAAVLADELTAAGLDDAALRRFAARRDEEMADGYRSTLDFGRLEVPQEQLNRLRWMQTDRSATAMFVAAVAGALEPADFVPSLEGAAR</sequence>
<gene>
    <name evidence="3" type="ORF">BCF44_11798</name>
</gene>
<evidence type="ECO:0000259" key="2">
    <source>
        <dbReference type="Pfam" id="PF01494"/>
    </source>
</evidence>
<dbReference type="InterPro" id="IPR036188">
    <property type="entry name" value="FAD/NAD-bd_sf"/>
</dbReference>
<dbReference type="InterPro" id="IPR002938">
    <property type="entry name" value="FAD-bd"/>
</dbReference>
<keyword evidence="1" id="KW-0560">Oxidoreductase</keyword>
<dbReference type="SUPFAM" id="SSF51905">
    <property type="entry name" value="FAD/NAD(P)-binding domain"/>
    <property type="match status" value="1"/>
</dbReference>